<feature type="binding site" evidence="7">
    <location>
        <position position="93"/>
    </location>
    <ligand>
        <name>4-imidazolone-5-propanoate</name>
        <dbReference type="ChEBI" id="CHEBI:77893"/>
    </ligand>
</feature>
<dbReference type="Proteomes" id="UP001176021">
    <property type="component" value="Unassembled WGS sequence"/>
</dbReference>
<dbReference type="Pfam" id="PF01979">
    <property type="entry name" value="Amidohydro_1"/>
    <property type="match status" value="1"/>
</dbReference>
<comment type="cofactor">
    <cofactor evidence="7">
        <name>Zn(2+)</name>
        <dbReference type="ChEBI" id="CHEBI:29105"/>
    </cofactor>
    <cofactor evidence="7">
        <name>Fe(3+)</name>
        <dbReference type="ChEBI" id="CHEBI:29034"/>
    </cofactor>
    <text evidence="7">Binds 1 zinc or iron ion per subunit.</text>
</comment>
<feature type="binding site" evidence="7">
    <location>
        <position position="252"/>
    </location>
    <ligand>
        <name>Fe(3+)</name>
        <dbReference type="ChEBI" id="CHEBI:29034"/>
    </ligand>
</feature>
<comment type="subcellular location">
    <subcellularLocation>
        <location evidence="7">Cytoplasm</location>
    </subcellularLocation>
</comment>
<evidence type="ECO:0000259" key="9">
    <source>
        <dbReference type="Pfam" id="PF22039"/>
    </source>
</evidence>
<dbReference type="InterPro" id="IPR005920">
    <property type="entry name" value="HutI"/>
</dbReference>
<feature type="binding site" evidence="7">
    <location>
        <position position="156"/>
    </location>
    <ligand>
        <name>4-imidazolone-5-propanoate</name>
        <dbReference type="ChEBI" id="CHEBI:77893"/>
    </ligand>
</feature>
<reference evidence="10" key="1">
    <citation type="submission" date="2022-05" db="EMBL/GenBank/DDBJ databases">
        <title>Expanded diversity of anoxic marine methylotrophy in a Black Sea sulfate reducing microorganism.</title>
        <authorList>
            <person name="Fischer P.Q."/>
            <person name="Stams A.J.M."/>
            <person name="Villanueva L."/>
            <person name="Sousa D.Z."/>
        </authorList>
    </citation>
    <scope>NUCLEOTIDE SEQUENCE</scope>
    <source>
        <strain evidence="10">P130</strain>
    </source>
</reference>
<feature type="binding site" evidence="7">
    <location>
        <position position="327"/>
    </location>
    <ligand>
        <name>Fe(3+)</name>
        <dbReference type="ChEBI" id="CHEBI:29034"/>
    </ligand>
</feature>
<dbReference type="EC" id="3.5.2.7" evidence="1 7"/>
<feature type="binding site" evidence="7">
    <location>
        <position position="86"/>
    </location>
    <ligand>
        <name>Zn(2+)</name>
        <dbReference type="ChEBI" id="CHEBI:29105"/>
    </ligand>
</feature>
<evidence type="ECO:0000259" key="8">
    <source>
        <dbReference type="Pfam" id="PF01979"/>
    </source>
</evidence>
<feature type="domain" description="Aminodeoxyfutalosine deaminase/Imidazolonepropionase-like composite" evidence="9">
    <location>
        <begin position="38"/>
        <end position="58"/>
    </location>
</feature>
<dbReference type="HAMAP" id="MF_00372">
    <property type="entry name" value="HutI"/>
    <property type="match status" value="1"/>
</dbReference>
<dbReference type="Gene3D" id="2.30.40.10">
    <property type="entry name" value="Urease, subunit C, domain 1"/>
    <property type="match status" value="1"/>
</dbReference>
<dbReference type="NCBIfam" id="TIGR01224">
    <property type="entry name" value="hutI"/>
    <property type="match status" value="1"/>
</dbReference>
<feature type="domain" description="Amidohydrolase-related" evidence="8">
    <location>
        <begin position="75"/>
        <end position="415"/>
    </location>
</feature>
<keyword evidence="6 7" id="KW-0408">Iron</keyword>
<feature type="binding site" evidence="7">
    <location>
        <position position="331"/>
    </location>
    <ligand>
        <name>N-formimidoyl-L-glutamate</name>
        <dbReference type="ChEBI" id="CHEBI:58928"/>
    </ligand>
</feature>
<dbReference type="InterPro" id="IPR006680">
    <property type="entry name" value="Amidohydro-rel"/>
</dbReference>
<dbReference type="PANTHER" id="PTHR42752:SF1">
    <property type="entry name" value="IMIDAZOLONEPROPIONASE-RELATED"/>
    <property type="match status" value="1"/>
</dbReference>
<keyword evidence="3 7" id="KW-0378">Hydrolase</keyword>
<dbReference type="RefSeq" id="WP_301998142.1">
    <property type="nucleotide sequence ID" value="NZ_JAMJEV010000002.1"/>
</dbReference>
<organism evidence="10 11">
    <name type="scientific">Desulfosporosinus nitroreducens</name>
    <dbReference type="NCBI Taxonomy" id="2018668"/>
    <lineage>
        <taxon>Bacteria</taxon>
        <taxon>Bacillati</taxon>
        <taxon>Bacillota</taxon>
        <taxon>Clostridia</taxon>
        <taxon>Eubacteriales</taxon>
        <taxon>Desulfitobacteriaceae</taxon>
        <taxon>Desulfosporosinus</taxon>
    </lineage>
</organism>
<feature type="binding site" evidence="7">
    <location>
        <position position="189"/>
    </location>
    <ligand>
        <name>4-imidazolone-5-propanoate</name>
        <dbReference type="ChEBI" id="CHEBI:77893"/>
    </ligand>
</feature>
<evidence type="ECO:0000256" key="7">
    <source>
        <dbReference type="HAMAP-Rule" id="MF_00372"/>
    </source>
</evidence>
<dbReference type="InterPro" id="IPR011059">
    <property type="entry name" value="Metal-dep_hydrolase_composite"/>
</dbReference>
<dbReference type="PANTHER" id="PTHR42752">
    <property type="entry name" value="IMIDAZOLONEPROPIONASE"/>
    <property type="match status" value="1"/>
</dbReference>
<keyword evidence="5 7" id="KW-0862">Zinc</keyword>
<dbReference type="InterPro" id="IPR054418">
    <property type="entry name" value="MQNX/HUTI_composite_N"/>
</dbReference>
<dbReference type="CDD" id="cd01296">
    <property type="entry name" value="Imidazolone-5PH"/>
    <property type="match status" value="1"/>
</dbReference>
<evidence type="ECO:0000256" key="5">
    <source>
        <dbReference type="ARBA" id="ARBA00022833"/>
    </source>
</evidence>
<comment type="pathway">
    <text evidence="7">Amino-acid degradation; L-histidine degradation into L-glutamate; N-formimidoyl-L-glutamate from L-histidine: step 3/3.</text>
</comment>
<gene>
    <name evidence="7 10" type="primary">hutI</name>
    <name evidence="10" type="ORF">M8H41_03595</name>
</gene>
<dbReference type="GO" id="GO:0050480">
    <property type="term" value="F:imidazolonepropionase activity"/>
    <property type="evidence" value="ECO:0007669"/>
    <property type="project" value="UniProtKB-EC"/>
</dbReference>
<evidence type="ECO:0000256" key="4">
    <source>
        <dbReference type="ARBA" id="ARBA00022808"/>
    </source>
</evidence>
<evidence type="ECO:0000256" key="6">
    <source>
        <dbReference type="ARBA" id="ARBA00023004"/>
    </source>
</evidence>
<accession>A0ABT8QN17</accession>
<dbReference type="SUPFAM" id="SSF51338">
    <property type="entry name" value="Composite domain of metallo-dependent hydrolases"/>
    <property type="match status" value="1"/>
</dbReference>
<keyword evidence="7" id="KW-0963">Cytoplasm</keyword>
<sequence>MYADLLIHSAQLMATLRGYSDGPACGEGMSEIGLIEDGAVAIREGKIVAVGTTEEVRAGGWAGPDTRQISALGKVVTPGFVDPHTHVLYAGSRENELSLKLKGVPYLEILKQGGGILSTVRSTKLATDEEIKAQTSRRLRTMLSMGTTTVEAKSGYGLMVDEELRALRLIHELDGEQAVDLVPTFMGAHAVPSGYSEEEFTNYIVDVMLPQVAAEDLAEFCDVFCEPGVFSLESSERILVKAKELNFKLKMHADELASAGGAELAAKLGVISADHLLQASDEGIAALARQGVIAVLLPATSFNLAKNSYARAREMIRAGVPVALATDSNPGSSPTESMPLVITLACLYLRLTPEEALAGCTINAAHAIGRANQVGSLEVGKQGDVLILDIPNLNYLPYHFGSNPVETVIKRGKVVWGG</sequence>
<evidence type="ECO:0000256" key="1">
    <source>
        <dbReference type="ARBA" id="ARBA00012864"/>
    </source>
</evidence>
<name>A0ABT8QN17_9FIRM</name>
<evidence type="ECO:0000313" key="10">
    <source>
        <dbReference type="EMBL" id="MDO0821944.1"/>
    </source>
</evidence>
<keyword evidence="2 7" id="KW-0479">Metal-binding</keyword>
<feature type="binding site" evidence="7">
    <location>
        <position position="327"/>
    </location>
    <ligand>
        <name>Zn(2+)</name>
        <dbReference type="ChEBI" id="CHEBI:29105"/>
    </ligand>
</feature>
<feature type="binding site" evidence="7">
    <location>
        <position position="329"/>
    </location>
    <ligand>
        <name>N-formimidoyl-L-glutamate</name>
        <dbReference type="ChEBI" id="CHEBI:58928"/>
    </ligand>
</feature>
<keyword evidence="11" id="KW-1185">Reference proteome</keyword>
<comment type="function">
    <text evidence="7">Catalyzes the hydrolytic cleavage of the carbon-nitrogen bond in imidazolone-5-propanoate to yield N-formimidoyl-L-glutamate. It is the third step in the universal histidine degradation pathway.</text>
</comment>
<evidence type="ECO:0000256" key="3">
    <source>
        <dbReference type="ARBA" id="ARBA00022801"/>
    </source>
</evidence>
<feature type="binding site" evidence="7">
    <location>
        <position position="84"/>
    </location>
    <ligand>
        <name>Fe(3+)</name>
        <dbReference type="ChEBI" id="CHEBI:29034"/>
    </ligand>
</feature>
<dbReference type="EMBL" id="JAMJEV010000002">
    <property type="protein sequence ID" value="MDO0821944.1"/>
    <property type="molecule type" value="Genomic_DNA"/>
</dbReference>
<dbReference type="Gene3D" id="3.20.20.140">
    <property type="entry name" value="Metal-dependent hydrolases"/>
    <property type="match status" value="1"/>
</dbReference>
<proteinExistence type="inferred from homology"/>
<feature type="binding site" evidence="7">
    <location>
        <position position="332"/>
    </location>
    <ligand>
        <name>4-imidazolone-5-propanoate</name>
        <dbReference type="ChEBI" id="CHEBI:77893"/>
    </ligand>
</feature>
<feature type="binding site" evidence="7">
    <location>
        <position position="252"/>
    </location>
    <ligand>
        <name>Zn(2+)</name>
        <dbReference type="ChEBI" id="CHEBI:29105"/>
    </ligand>
</feature>
<feature type="binding site" evidence="7">
    <location>
        <position position="156"/>
    </location>
    <ligand>
        <name>N-formimidoyl-L-glutamate</name>
        <dbReference type="ChEBI" id="CHEBI:58928"/>
    </ligand>
</feature>
<evidence type="ECO:0000313" key="11">
    <source>
        <dbReference type="Proteomes" id="UP001176021"/>
    </source>
</evidence>
<evidence type="ECO:0000256" key="2">
    <source>
        <dbReference type="ARBA" id="ARBA00022723"/>
    </source>
</evidence>
<dbReference type="InterPro" id="IPR032466">
    <property type="entry name" value="Metal_Hydrolase"/>
</dbReference>
<comment type="catalytic activity">
    <reaction evidence="7">
        <text>4-imidazolone-5-propanoate + H2O = N-formimidoyl-L-glutamate</text>
        <dbReference type="Rhea" id="RHEA:23660"/>
        <dbReference type="ChEBI" id="CHEBI:15377"/>
        <dbReference type="ChEBI" id="CHEBI:58928"/>
        <dbReference type="ChEBI" id="CHEBI:77893"/>
        <dbReference type="EC" id="3.5.2.7"/>
    </reaction>
</comment>
<protein>
    <recommendedName>
        <fullName evidence="1 7">Imidazolonepropionase</fullName>
        <ecNumber evidence="1 7">3.5.2.7</ecNumber>
    </recommendedName>
    <alternativeName>
        <fullName evidence="7">Imidazolone-5-propionate hydrolase</fullName>
    </alternativeName>
</protein>
<comment type="caution">
    <text evidence="10">The sequence shown here is derived from an EMBL/GenBank/DDBJ whole genome shotgun (WGS) entry which is preliminary data.</text>
</comment>
<feature type="binding site" evidence="7">
    <location>
        <position position="84"/>
    </location>
    <ligand>
        <name>Zn(2+)</name>
        <dbReference type="ChEBI" id="CHEBI:29105"/>
    </ligand>
</feature>
<feature type="binding site" evidence="7">
    <location>
        <position position="255"/>
    </location>
    <ligand>
        <name>4-imidazolone-5-propanoate</name>
        <dbReference type="ChEBI" id="CHEBI:77893"/>
    </ligand>
</feature>
<dbReference type="Pfam" id="PF22039">
    <property type="entry name" value="HUTI_composite_bact"/>
    <property type="match status" value="1"/>
</dbReference>
<keyword evidence="4 7" id="KW-0369">Histidine metabolism</keyword>
<feature type="binding site" evidence="7">
    <location>
        <position position="86"/>
    </location>
    <ligand>
        <name>Fe(3+)</name>
        <dbReference type="ChEBI" id="CHEBI:29034"/>
    </ligand>
</feature>
<dbReference type="SUPFAM" id="SSF51556">
    <property type="entry name" value="Metallo-dependent hydrolases"/>
    <property type="match status" value="1"/>
</dbReference>
<comment type="similarity">
    <text evidence="7">Belongs to the metallo-dependent hydrolases superfamily. HutI family.</text>
</comment>